<dbReference type="PANTHER" id="PTHR35801">
    <property type="entry name" value="PHOSPHOSERINE PHOSPHATASE RSBX"/>
    <property type="match status" value="1"/>
</dbReference>
<reference evidence="3" key="1">
    <citation type="submission" date="2016-11" db="EMBL/GenBank/DDBJ databases">
        <authorList>
            <person name="Shukria A."/>
            <person name="Stevens D.C."/>
        </authorList>
    </citation>
    <scope>NUCLEOTIDE SEQUENCE [LARGE SCALE GENOMIC DNA]</scope>
    <source>
        <strain evidence="3">Cbfe23</strain>
    </source>
</reference>
<dbReference type="CDD" id="cd16934">
    <property type="entry name" value="HATPase_RsbT-like"/>
    <property type="match status" value="1"/>
</dbReference>
<comment type="caution">
    <text evidence="2">The sequence shown here is derived from an EMBL/GenBank/DDBJ whole genome shotgun (WGS) entry which is preliminary data.</text>
</comment>
<sequence>MEVSTTALSVTESSQAGHARRTAAALASKLGFNEEAQGKVALVASEAAKNLVAHAREGQLLLRALHAGSHVGVELLALDKGPGMADVDRCMRDGYTTAGTGGSGLGAMRRMSTVFDIYSQPGVGTALLAQLWLSKPPRAEVEMGAVCVPMQGEEVCGDAWSQDLKDGRSVFLVADGLGHGPDAARASRAAVVSFLEQGTPDVTELLKGSHGELRSTRGAAVALASLRPGDARLDFAGVGNIAASVLSPQGSMQRMVSMNGTLGHQMHRVQSFSYTWSPDSVLVMCSDGLLTQWRVDGSPGLLNRHPSLVAGVLYRDFSRGRDDVTVLVAREAPRSGS</sequence>
<dbReference type="Gene3D" id="3.30.565.10">
    <property type="entry name" value="Histidine kinase-like ATPase, C-terminal domain"/>
    <property type="match status" value="1"/>
</dbReference>
<dbReference type="Pfam" id="PF13581">
    <property type="entry name" value="HATPase_c_2"/>
    <property type="match status" value="1"/>
</dbReference>
<gene>
    <name evidence="2" type="ORF">BON30_39640</name>
</gene>
<name>A0A1L9AYT7_9BACT</name>
<dbReference type="STRING" id="83449.BON30_39640"/>
<dbReference type="PANTHER" id="PTHR35801:SF1">
    <property type="entry name" value="PHOSPHOSERINE PHOSPHATASE RSBX"/>
    <property type="match status" value="1"/>
</dbReference>
<dbReference type="SUPFAM" id="SSF81606">
    <property type="entry name" value="PP2C-like"/>
    <property type="match status" value="1"/>
</dbReference>
<feature type="domain" description="PPM-type phosphatase" evidence="1">
    <location>
        <begin position="138"/>
        <end position="331"/>
    </location>
</feature>
<dbReference type="OrthoDB" id="479131at2"/>
<keyword evidence="3" id="KW-1185">Reference proteome</keyword>
<organism evidence="2 3">
    <name type="scientific">Cystobacter ferrugineus</name>
    <dbReference type="NCBI Taxonomy" id="83449"/>
    <lineage>
        <taxon>Bacteria</taxon>
        <taxon>Pseudomonadati</taxon>
        <taxon>Myxococcota</taxon>
        <taxon>Myxococcia</taxon>
        <taxon>Myxococcales</taxon>
        <taxon>Cystobacterineae</taxon>
        <taxon>Archangiaceae</taxon>
        <taxon>Cystobacter</taxon>
    </lineage>
</organism>
<keyword evidence="2" id="KW-0418">Kinase</keyword>
<evidence type="ECO:0000313" key="3">
    <source>
        <dbReference type="Proteomes" id="UP000182229"/>
    </source>
</evidence>
<dbReference type="SMART" id="SM00331">
    <property type="entry name" value="PP2C_SIG"/>
    <property type="match status" value="1"/>
</dbReference>
<dbReference type="InterPro" id="IPR001932">
    <property type="entry name" value="PPM-type_phosphatase-like_dom"/>
</dbReference>
<dbReference type="GO" id="GO:0004674">
    <property type="term" value="F:protein serine/threonine kinase activity"/>
    <property type="evidence" value="ECO:0007669"/>
    <property type="project" value="UniProtKB-KW"/>
</dbReference>
<dbReference type="Proteomes" id="UP000182229">
    <property type="component" value="Unassembled WGS sequence"/>
</dbReference>
<evidence type="ECO:0000259" key="1">
    <source>
        <dbReference type="SMART" id="SM00331"/>
    </source>
</evidence>
<dbReference type="SUPFAM" id="SSF55874">
    <property type="entry name" value="ATPase domain of HSP90 chaperone/DNA topoisomerase II/histidine kinase"/>
    <property type="match status" value="1"/>
</dbReference>
<dbReference type="Pfam" id="PF07228">
    <property type="entry name" value="SpoIIE"/>
    <property type="match status" value="1"/>
</dbReference>
<dbReference type="EMBL" id="MPIN01000015">
    <property type="protein sequence ID" value="OJH35175.1"/>
    <property type="molecule type" value="Genomic_DNA"/>
</dbReference>
<keyword evidence="2" id="KW-0723">Serine/threonine-protein kinase</keyword>
<dbReference type="Gene3D" id="3.60.40.10">
    <property type="entry name" value="PPM-type phosphatase domain"/>
    <property type="match status" value="1"/>
</dbReference>
<proteinExistence type="predicted"/>
<evidence type="ECO:0000313" key="2">
    <source>
        <dbReference type="EMBL" id="OJH35175.1"/>
    </source>
</evidence>
<accession>A0A1L9AYT7</accession>
<dbReference type="RefSeq" id="WP_071903753.1">
    <property type="nucleotide sequence ID" value="NZ_MPIN01000015.1"/>
</dbReference>
<keyword evidence="2" id="KW-0808">Transferase</keyword>
<reference evidence="2 3" key="2">
    <citation type="submission" date="2016-12" db="EMBL/GenBank/DDBJ databases">
        <title>Draft Genome Sequence of Cystobacter ferrugineus Strain Cbfe23.</title>
        <authorList>
            <person name="Akbar S."/>
            <person name="Dowd S.E."/>
            <person name="Stevens D.C."/>
        </authorList>
    </citation>
    <scope>NUCLEOTIDE SEQUENCE [LARGE SCALE GENOMIC DNA]</scope>
    <source>
        <strain evidence="2 3">Cbfe23</strain>
    </source>
</reference>
<dbReference type="InterPro" id="IPR036890">
    <property type="entry name" value="HATPase_C_sf"/>
</dbReference>
<dbReference type="InterPro" id="IPR039248">
    <property type="entry name" value="Ptase_RsbX"/>
</dbReference>
<protein>
    <submittedName>
        <fullName evidence="2">Serine/threonine protein kinase</fullName>
    </submittedName>
</protein>
<dbReference type="InterPro" id="IPR003594">
    <property type="entry name" value="HATPase_dom"/>
</dbReference>
<dbReference type="AlphaFoldDB" id="A0A1L9AYT7"/>
<dbReference type="InterPro" id="IPR036457">
    <property type="entry name" value="PPM-type-like_dom_sf"/>
</dbReference>